<feature type="chain" id="PRO_5022835782" evidence="1">
    <location>
        <begin position="23"/>
        <end position="381"/>
    </location>
</feature>
<keyword evidence="3" id="KW-1185">Reference proteome</keyword>
<dbReference type="Proteomes" id="UP000305709">
    <property type="component" value="Unassembled WGS sequence"/>
</dbReference>
<feature type="signal peptide" evidence="1">
    <location>
        <begin position="1"/>
        <end position="22"/>
    </location>
</feature>
<dbReference type="InterPro" id="IPR051200">
    <property type="entry name" value="Host-pathogen_enzymatic-act"/>
</dbReference>
<evidence type="ECO:0000313" key="3">
    <source>
        <dbReference type="Proteomes" id="UP000305709"/>
    </source>
</evidence>
<sequence>MTFRTTLLASAATLALAGAAMAEQTALVLFETKGMTTEPRREGMAVLDIDPASPDFGEVLVEYPLPTGTVGHHIFYNPDRTRAYVTSLGSPVLHVFDMTAQPYRRTEIAVPDCVVGEDVAFSPATGRWFLTCMGSSKVIVGDLATDEVEEVWDLPEPWPHGITVREDLGRILVTSTANPAVMGEYGDSVTELDLQTGEVVAVHSTRAAGAEAPSGPVEIFFVPHAEPPVAYVTNIPQGDLWIAEWDPGAEAFAFRQGFDFTALGQGMALEVYFDEENARAYVTTAAPGHVNAFDISDPRNPRHLGAVGTAPGAHHMTFSADGALAFVQNGLMNIDGLNDGSITVVDLAAMESVGSIDTFKEAGFTVNMIEGMPDDPRAHTH</sequence>
<reference evidence="2 3" key="1">
    <citation type="submission" date="2019-06" db="EMBL/GenBank/DDBJ databases">
        <authorList>
            <person name="Jiang L."/>
        </authorList>
    </citation>
    <scope>NUCLEOTIDE SEQUENCE [LARGE SCALE GENOMIC DNA]</scope>
    <source>
        <strain evidence="2 3">YIM 48858</strain>
    </source>
</reference>
<evidence type="ECO:0000256" key="1">
    <source>
        <dbReference type="SAM" id="SignalP"/>
    </source>
</evidence>
<name>A0A5C4NBI8_9RHOB</name>
<protein>
    <submittedName>
        <fullName evidence="2">YncE family protein</fullName>
    </submittedName>
</protein>
<dbReference type="InterPro" id="IPR015943">
    <property type="entry name" value="WD40/YVTN_repeat-like_dom_sf"/>
</dbReference>
<dbReference type="PANTHER" id="PTHR47197:SF3">
    <property type="entry name" value="DIHYDRO-HEME D1 DEHYDROGENASE"/>
    <property type="match status" value="1"/>
</dbReference>
<evidence type="ECO:0000313" key="2">
    <source>
        <dbReference type="EMBL" id="TNC71300.1"/>
    </source>
</evidence>
<dbReference type="InterPro" id="IPR011044">
    <property type="entry name" value="Quino_amine_DH_bsu"/>
</dbReference>
<accession>A0A5C4NBI8</accession>
<comment type="caution">
    <text evidence="2">The sequence shown here is derived from an EMBL/GenBank/DDBJ whole genome shotgun (WGS) entry which is preliminary data.</text>
</comment>
<dbReference type="PANTHER" id="PTHR47197">
    <property type="entry name" value="PROTEIN NIRF"/>
    <property type="match status" value="1"/>
</dbReference>
<dbReference type="OrthoDB" id="9768634at2"/>
<dbReference type="EMBL" id="VDFV01000015">
    <property type="protein sequence ID" value="TNC71300.1"/>
    <property type="molecule type" value="Genomic_DNA"/>
</dbReference>
<proteinExistence type="predicted"/>
<organism evidence="2 3">
    <name type="scientific">Rubellimicrobium roseum</name>
    <dbReference type="NCBI Taxonomy" id="687525"/>
    <lineage>
        <taxon>Bacteria</taxon>
        <taxon>Pseudomonadati</taxon>
        <taxon>Pseudomonadota</taxon>
        <taxon>Alphaproteobacteria</taxon>
        <taxon>Rhodobacterales</taxon>
        <taxon>Roseobacteraceae</taxon>
        <taxon>Rubellimicrobium</taxon>
    </lineage>
</organism>
<dbReference type="AlphaFoldDB" id="A0A5C4NBI8"/>
<dbReference type="SUPFAM" id="SSF50969">
    <property type="entry name" value="YVTN repeat-like/Quinoprotein amine dehydrogenase"/>
    <property type="match status" value="1"/>
</dbReference>
<keyword evidence="1" id="KW-0732">Signal</keyword>
<dbReference type="Gene3D" id="2.130.10.10">
    <property type="entry name" value="YVTN repeat-like/Quinoprotein amine dehydrogenase"/>
    <property type="match status" value="2"/>
</dbReference>
<dbReference type="RefSeq" id="WP_139081914.1">
    <property type="nucleotide sequence ID" value="NZ_VDFV01000015.1"/>
</dbReference>
<gene>
    <name evidence="2" type="ORF">FHG71_11940</name>
</gene>